<dbReference type="RefSeq" id="WP_378964253.1">
    <property type="nucleotide sequence ID" value="NZ_JBHTBJ010000001.1"/>
</dbReference>
<dbReference type="Gene3D" id="1.10.275.10">
    <property type="entry name" value="Fumarase/aspartase (N-terminal domain)"/>
    <property type="match status" value="1"/>
</dbReference>
<organism evidence="3 4">
    <name type="scientific">Paractinoplanes rhizophilus</name>
    <dbReference type="NCBI Taxonomy" id="1416877"/>
    <lineage>
        <taxon>Bacteria</taxon>
        <taxon>Bacillati</taxon>
        <taxon>Actinomycetota</taxon>
        <taxon>Actinomycetes</taxon>
        <taxon>Micromonosporales</taxon>
        <taxon>Micromonosporaceae</taxon>
        <taxon>Paractinoplanes</taxon>
    </lineage>
</organism>
<accession>A0ABW2HI79</accession>
<dbReference type="InterPro" id="IPR008948">
    <property type="entry name" value="L-Aspartase-like"/>
</dbReference>
<dbReference type="InterPro" id="IPR001106">
    <property type="entry name" value="Aromatic_Lyase"/>
</dbReference>
<keyword evidence="4" id="KW-1185">Reference proteome</keyword>
<proteinExistence type="predicted"/>
<name>A0ABW2HI79_9ACTN</name>
<evidence type="ECO:0000313" key="4">
    <source>
        <dbReference type="Proteomes" id="UP001596548"/>
    </source>
</evidence>
<evidence type="ECO:0000256" key="1">
    <source>
        <dbReference type="ARBA" id="ARBA00023239"/>
    </source>
</evidence>
<evidence type="ECO:0000256" key="2">
    <source>
        <dbReference type="SAM" id="MobiDB-lite"/>
    </source>
</evidence>
<protein>
    <submittedName>
        <fullName evidence="3">Aromatic amino acid lyase</fullName>
    </submittedName>
</protein>
<gene>
    <name evidence="3" type="ORF">ACFQS1_02460</name>
</gene>
<dbReference type="GO" id="GO:0016829">
    <property type="term" value="F:lyase activity"/>
    <property type="evidence" value="ECO:0007669"/>
    <property type="project" value="UniProtKB-KW"/>
</dbReference>
<comment type="caution">
    <text evidence="3">The sequence shown here is derived from an EMBL/GenBank/DDBJ whole genome shotgun (WGS) entry which is preliminary data.</text>
</comment>
<feature type="region of interest" description="Disordered" evidence="2">
    <location>
        <begin position="181"/>
        <end position="204"/>
    </location>
</feature>
<dbReference type="Pfam" id="PF00221">
    <property type="entry name" value="Lyase_aromatic"/>
    <property type="match status" value="1"/>
</dbReference>
<dbReference type="EMBL" id="JBHTBJ010000001">
    <property type="protein sequence ID" value="MFC7272830.1"/>
    <property type="molecule type" value="Genomic_DNA"/>
</dbReference>
<evidence type="ECO:0000313" key="3">
    <source>
        <dbReference type="EMBL" id="MFC7272830.1"/>
    </source>
</evidence>
<reference evidence="4" key="1">
    <citation type="journal article" date="2019" name="Int. J. Syst. Evol. Microbiol.">
        <title>The Global Catalogue of Microorganisms (GCM) 10K type strain sequencing project: providing services to taxonomists for standard genome sequencing and annotation.</title>
        <authorList>
            <consortium name="The Broad Institute Genomics Platform"/>
            <consortium name="The Broad Institute Genome Sequencing Center for Infectious Disease"/>
            <person name="Wu L."/>
            <person name="Ma J."/>
        </authorList>
    </citation>
    <scope>NUCLEOTIDE SEQUENCE [LARGE SCALE GENOMIC DNA]</scope>
    <source>
        <strain evidence="4">XZYJT-10</strain>
    </source>
</reference>
<dbReference type="Gene3D" id="1.20.200.10">
    <property type="entry name" value="Fumarase/aspartase (Central domain)"/>
    <property type="match status" value="1"/>
</dbReference>
<sequence length="545" mass="55574">MTTPDAPDAPGPVHEIRRPEDLSRAVIASLARSRCRIVLAPGLLDDLAASRRATLDDLDGDRPVYGVNTGMGAMAGVRLDADAQTRQQNTLMIGRAVGSAPWLRRDQGRAVLAARLRTLLHPAAGASPSLCEFLVALLDADIVPAIPLRGGAAGEIIPLAHAGAVLIGTGQVLAPPTGRLAAEAGAGQPDADQTGAGQPDGDRPGAVVDAAPALLAAGLTPRPFEAKEGVAFLEGVPGLTALATLAAEDTRALLAQIVIASAASHAVVRASHDPLHPALADSEELSTVLAAMRGLLGGDVPGETSGGGPDRRLQAPVSFRVTAPAIAVALRAVAGLEAAADRALAAVTDSPAHLDGRFAGTFGFAGTDLAAQAGALTAALLHLAELGAARLHRMLDADITGLSRQLSDAPGLHAGMVTVHKRAVGVVHRLRRFATPSLVGAMETSLGQEDVQSFGFEAAECLGEVISGLRDVLSCELLAVHQARLLGGPPEGLTGRGRAALDEIAAVLPPGSADRPFGRDLDRVADLLEKGRPTAGLLEKGLAER</sequence>
<dbReference type="Proteomes" id="UP001596548">
    <property type="component" value="Unassembled WGS sequence"/>
</dbReference>
<keyword evidence="1 3" id="KW-0456">Lyase</keyword>
<dbReference type="InterPro" id="IPR024083">
    <property type="entry name" value="Fumarase/histidase_N"/>
</dbReference>
<dbReference type="SUPFAM" id="SSF48557">
    <property type="entry name" value="L-aspartase-like"/>
    <property type="match status" value="1"/>
</dbReference>
<dbReference type="PANTHER" id="PTHR10362">
    <property type="entry name" value="HISTIDINE AMMONIA-LYASE"/>
    <property type="match status" value="1"/>
</dbReference>